<dbReference type="InterPro" id="IPR004380">
    <property type="entry name" value="Asp_race"/>
</dbReference>
<dbReference type="Pfam" id="PF01177">
    <property type="entry name" value="Asp_Glu_race"/>
    <property type="match status" value="1"/>
</dbReference>
<accession>A0AA90GZ90</accession>
<comment type="similarity">
    <text evidence="1">Belongs to the aspartate/glutamate racemases family.</text>
</comment>
<protein>
    <submittedName>
        <fullName evidence="4">Amino acid racemase</fullName>
        <ecNumber evidence="4">5.1.1.-</ecNumber>
    </submittedName>
</protein>
<name>A0AA90GZ90_9ACTN</name>
<dbReference type="InterPro" id="IPR001920">
    <property type="entry name" value="Asp/Glu_race"/>
</dbReference>
<evidence type="ECO:0000256" key="3">
    <source>
        <dbReference type="SAM" id="MobiDB-lite"/>
    </source>
</evidence>
<sequence length="253" mass="26229">MNGVRRVGVLGGMGPAATADFYRRLIAATGAATDQEHLPVAIWADPRTPDRTAALLDGGPDPRPWLASGTRWLVDAGCEVLAMPCNTAHAFLATVRAEAGDAYVVDMVEQTAAAVAARHPGARAAVMATPGTVRSGLYTRALGRRGLEPVVPDEGRQRLITAAIRAGKAGADPREAAAVLTPVLESLVAAGADVVVTACTELPLLHHHSGDWPLPVVDSTEVLATTTVELAQAGPPDRGETPCPRTTVPAPNR</sequence>
<keyword evidence="2 4" id="KW-0413">Isomerase</keyword>
<dbReference type="PANTHER" id="PTHR21198">
    <property type="entry name" value="GLUTAMATE RACEMASE"/>
    <property type="match status" value="1"/>
</dbReference>
<reference evidence="4" key="1">
    <citation type="submission" date="2023-05" db="EMBL/GenBank/DDBJ databases">
        <title>Streptantibioticus silvisoli sp. nov., acidotolerant actinomycetes 1 from pine litter.</title>
        <authorList>
            <person name="Swiecimska M."/>
            <person name="Golinska P."/>
            <person name="Sangal V."/>
            <person name="Wachnowicz B."/>
            <person name="Goodfellow M."/>
        </authorList>
    </citation>
    <scope>NUCLEOTIDE SEQUENCE</scope>
    <source>
        <strain evidence="4">SL13</strain>
    </source>
</reference>
<dbReference type="SUPFAM" id="SSF53681">
    <property type="entry name" value="Aspartate/glutamate racemase"/>
    <property type="match status" value="2"/>
</dbReference>
<evidence type="ECO:0000256" key="2">
    <source>
        <dbReference type="ARBA" id="ARBA00023235"/>
    </source>
</evidence>
<organism evidence="4">
    <name type="scientific">Streptantibioticus silvisoli</name>
    <dbReference type="NCBI Taxonomy" id="2705255"/>
    <lineage>
        <taxon>Bacteria</taxon>
        <taxon>Bacillati</taxon>
        <taxon>Actinomycetota</taxon>
        <taxon>Actinomycetes</taxon>
        <taxon>Kitasatosporales</taxon>
        <taxon>Streptomycetaceae</taxon>
        <taxon>Streptantibioticus</taxon>
    </lineage>
</organism>
<dbReference type="NCBIfam" id="TIGR00035">
    <property type="entry name" value="asp_race"/>
    <property type="match status" value="1"/>
</dbReference>
<dbReference type="PROSITE" id="PS00924">
    <property type="entry name" value="ASP_GLU_RACEMASE_2"/>
    <property type="match status" value="1"/>
</dbReference>
<proteinExistence type="inferred from homology"/>
<dbReference type="PANTHER" id="PTHR21198:SF7">
    <property type="entry name" value="ASPARTATE-GLUTAMATE RACEMASE FAMILY"/>
    <property type="match status" value="1"/>
</dbReference>
<evidence type="ECO:0000256" key="1">
    <source>
        <dbReference type="ARBA" id="ARBA00007847"/>
    </source>
</evidence>
<dbReference type="EMBL" id="JABXJJ020000019">
    <property type="protein sequence ID" value="MDI5971028.1"/>
    <property type="molecule type" value="Genomic_DNA"/>
</dbReference>
<dbReference type="EC" id="5.1.1.-" evidence="4"/>
<dbReference type="GO" id="GO:0047661">
    <property type="term" value="F:amino-acid racemase activity"/>
    <property type="evidence" value="ECO:0007669"/>
    <property type="project" value="InterPro"/>
</dbReference>
<dbReference type="InterPro" id="IPR018187">
    <property type="entry name" value="Asp/Glu_racemase_AS_1"/>
</dbReference>
<evidence type="ECO:0000313" key="4">
    <source>
        <dbReference type="EMBL" id="MDI5971028.1"/>
    </source>
</evidence>
<dbReference type="InterPro" id="IPR033134">
    <property type="entry name" value="Asp/Glu_racemase_AS_2"/>
</dbReference>
<dbReference type="InterPro" id="IPR015942">
    <property type="entry name" value="Asp/Glu/hydantoin_racemase"/>
</dbReference>
<comment type="caution">
    <text evidence="4">The sequence shown here is derived from an EMBL/GenBank/DDBJ whole genome shotgun (WGS) entry which is preliminary data.</text>
</comment>
<dbReference type="Gene3D" id="3.40.50.1860">
    <property type="match status" value="2"/>
</dbReference>
<dbReference type="PROSITE" id="PS00923">
    <property type="entry name" value="ASP_GLU_RACEMASE_1"/>
    <property type="match status" value="1"/>
</dbReference>
<dbReference type="AlphaFoldDB" id="A0AA90GZ90"/>
<dbReference type="RefSeq" id="WP_271314738.1">
    <property type="nucleotide sequence ID" value="NZ_JABXJJ020000019.1"/>
</dbReference>
<gene>
    <name evidence="4" type="ORF">POF50_017040</name>
</gene>
<feature type="region of interest" description="Disordered" evidence="3">
    <location>
        <begin position="232"/>
        <end position="253"/>
    </location>
</feature>